<dbReference type="CDD" id="cd00190">
    <property type="entry name" value="Tryp_SPc"/>
    <property type="match status" value="1"/>
</dbReference>
<dbReference type="PROSITE" id="PS50240">
    <property type="entry name" value="TRYPSIN_DOM"/>
    <property type="match status" value="1"/>
</dbReference>
<dbReference type="Ensembl" id="ENSKMAT00000005371.1">
    <property type="protein sequence ID" value="ENSKMAP00000005279.1"/>
    <property type="gene ID" value="ENSKMAG00000003926.1"/>
</dbReference>
<dbReference type="InterPro" id="IPR043504">
    <property type="entry name" value="Peptidase_S1_PA_chymotrypsin"/>
</dbReference>
<dbReference type="Gene3D" id="2.40.10.10">
    <property type="entry name" value="Trypsin-like serine proteases"/>
    <property type="match status" value="2"/>
</dbReference>
<dbReference type="Pfam" id="PF00089">
    <property type="entry name" value="Trypsin"/>
    <property type="match status" value="1"/>
</dbReference>
<dbReference type="GO" id="GO:0004252">
    <property type="term" value="F:serine-type endopeptidase activity"/>
    <property type="evidence" value="ECO:0007669"/>
    <property type="project" value="InterPro"/>
</dbReference>
<feature type="domain" description="Peptidase S1" evidence="3">
    <location>
        <begin position="13"/>
        <end position="184"/>
    </location>
</feature>
<dbReference type="GeneTree" id="ENSGT00910000144271"/>
<dbReference type="AlphaFoldDB" id="A0A3Q3A369"/>
<keyword evidence="5" id="KW-1185">Reference proteome</keyword>
<reference evidence="4" key="2">
    <citation type="submission" date="2025-09" db="UniProtKB">
        <authorList>
            <consortium name="Ensembl"/>
        </authorList>
    </citation>
    <scope>IDENTIFICATION</scope>
</reference>
<dbReference type="GO" id="GO:0006508">
    <property type="term" value="P:proteolysis"/>
    <property type="evidence" value="ECO:0007669"/>
    <property type="project" value="InterPro"/>
</dbReference>
<accession>A0A3Q3A369</accession>
<comment type="similarity">
    <text evidence="2">Belongs to the peptidase S1 family. CLIP subfamily.</text>
</comment>
<reference evidence="4" key="1">
    <citation type="submission" date="2025-08" db="UniProtKB">
        <authorList>
            <consortium name="Ensembl"/>
        </authorList>
    </citation>
    <scope>IDENTIFICATION</scope>
</reference>
<evidence type="ECO:0000313" key="5">
    <source>
        <dbReference type="Proteomes" id="UP000264800"/>
    </source>
</evidence>
<dbReference type="PANTHER" id="PTHR24271:SF87">
    <property type="entry name" value="ARGININE ESTERASE-LIKE-RELATED"/>
    <property type="match status" value="1"/>
</dbReference>
<organism evidence="4 5">
    <name type="scientific">Kryptolebias marmoratus</name>
    <name type="common">Mangrove killifish</name>
    <name type="synonym">Rivulus marmoratus</name>
    <dbReference type="NCBI Taxonomy" id="37003"/>
    <lineage>
        <taxon>Eukaryota</taxon>
        <taxon>Metazoa</taxon>
        <taxon>Chordata</taxon>
        <taxon>Craniata</taxon>
        <taxon>Vertebrata</taxon>
        <taxon>Euteleostomi</taxon>
        <taxon>Actinopterygii</taxon>
        <taxon>Neopterygii</taxon>
        <taxon>Teleostei</taxon>
        <taxon>Neoteleostei</taxon>
        <taxon>Acanthomorphata</taxon>
        <taxon>Ovalentaria</taxon>
        <taxon>Atherinomorphae</taxon>
        <taxon>Cyprinodontiformes</taxon>
        <taxon>Rivulidae</taxon>
        <taxon>Kryptolebias</taxon>
    </lineage>
</organism>
<protein>
    <submittedName>
        <fullName evidence="4">Duodenase-1-like</fullName>
    </submittedName>
</protein>
<dbReference type="InterPro" id="IPR001254">
    <property type="entry name" value="Trypsin_dom"/>
</dbReference>
<sequence length="190" mass="20999">MQPVPQKAQYSTIINGNKAPENSMQYMVSLQSKFGFHLCGGFLIREDVVVTAAHLPLNNIIKTIPLPKPWIYLKDNQICSVAGWGKTLNSHDVDDLQVVNVSIINPKVCQQQWNNELPPNVICAGGYNTNKGFCQGDSGGPLVCDGKAVGVVSFNRNANCNYPDAPNVYTDISKYLPWINKFLMENKCPL</sequence>
<evidence type="ECO:0000256" key="2">
    <source>
        <dbReference type="ARBA" id="ARBA00024195"/>
    </source>
</evidence>
<evidence type="ECO:0000256" key="1">
    <source>
        <dbReference type="ARBA" id="ARBA00023157"/>
    </source>
</evidence>
<dbReference type="SUPFAM" id="SSF50494">
    <property type="entry name" value="Trypsin-like serine proteases"/>
    <property type="match status" value="1"/>
</dbReference>
<proteinExistence type="inferred from homology"/>
<evidence type="ECO:0000259" key="3">
    <source>
        <dbReference type="PROSITE" id="PS50240"/>
    </source>
</evidence>
<evidence type="ECO:0000313" key="4">
    <source>
        <dbReference type="Ensembl" id="ENSKMAP00000005279.1"/>
    </source>
</evidence>
<dbReference type="Proteomes" id="UP000264800">
    <property type="component" value="Unplaced"/>
</dbReference>
<name>A0A3Q3A369_KRYMA</name>
<dbReference type="FunFam" id="2.40.10.10:FF:000002">
    <property type="entry name" value="Transmembrane protease serine"/>
    <property type="match status" value="1"/>
</dbReference>
<dbReference type="PANTHER" id="PTHR24271">
    <property type="entry name" value="KALLIKREIN-RELATED"/>
    <property type="match status" value="1"/>
</dbReference>
<keyword evidence="1" id="KW-1015">Disulfide bond</keyword>
<dbReference type="InterPro" id="IPR009003">
    <property type="entry name" value="Peptidase_S1_PA"/>
</dbReference>
<dbReference type="SMART" id="SM00020">
    <property type="entry name" value="Tryp_SPc"/>
    <property type="match status" value="1"/>
</dbReference>